<dbReference type="AlphaFoldDB" id="A0A9X2E555"/>
<dbReference type="RefSeq" id="WP_251948656.1">
    <property type="nucleotide sequence ID" value="NZ_JAMRYM010000194.1"/>
</dbReference>
<name>A0A9X2E555_9MICO</name>
<gene>
    <name evidence="3" type="ORF">NB037_19240</name>
</gene>
<feature type="transmembrane region" description="Helical" evidence="2">
    <location>
        <begin position="116"/>
        <end position="141"/>
    </location>
</feature>
<sequence length="157" mass="16699">AEVADTRRSRRAAVRSAGPGDEAARLPSEAARLPSETARVPAEAQPVESDVQPAPGAAAEPDAPLLRNPWLLVLLLAGLAGTALGFSILTIGYSSPPAPYYGDSDTPSPEWIQRQILYYASIPLLGSLPFSLLVAIGVAALRWRRRPPAPEEQPQQD</sequence>
<evidence type="ECO:0000256" key="2">
    <source>
        <dbReference type="SAM" id="Phobius"/>
    </source>
</evidence>
<feature type="region of interest" description="Disordered" evidence="1">
    <location>
        <begin position="1"/>
        <end position="61"/>
    </location>
</feature>
<reference evidence="3" key="1">
    <citation type="submission" date="2022-06" db="EMBL/GenBank/DDBJ databases">
        <title>Whole genome shotgun sequencing (WGS) of Rathayibacter sp. ZW T2_19, isolated from stored onions (Allium cepa).</title>
        <authorList>
            <person name="Stoll D.A."/>
            <person name="Huch M."/>
        </authorList>
    </citation>
    <scope>NUCLEOTIDE SEQUENCE</scope>
    <source>
        <strain evidence="3">ZW T2_19</strain>
    </source>
</reference>
<evidence type="ECO:0000256" key="1">
    <source>
        <dbReference type="SAM" id="MobiDB-lite"/>
    </source>
</evidence>
<dbReference type="Proteomes" id="UP001155240">
    <property type="component" value="Unassembled WGS sequence"/>
</dbReference>
<keyword evidence="4" id="KW-1185">Reference proteome</keyword>
<evidence type="ECO:0000313" key="4">
    <source>
        <dbReference type="Proteomes" id="UP001155240"/>
    </source>
</evidence>
<protein>
    <submittedName>
        <fullName evidence="3">Uncharacterized protein</fullName>
    </submittedName>
</protein>
<feature type="transmembrane region" description="Helical" evidence="2">
    <location>
        <begin position="70"/>
        <end position="96"/>
    </location>
</feature>
<comment type="caution">
    <text evidence="3">The sequence shown here is derived from an EMBL/GenBank/DDBJ whole genome shotgun (WGS) entry which is preliminary data.</text>
</comment>
<keyword evidence="2" id="KW-0812">Transmembrane</keyword>
<dbReference type="EMBL" id="JAMRYM010000194">
    <property type="protein sequence ID" value="MCM6764551.1"/>
    <property type="molecule type" value="Genomic_DNA"/>
</dbReference>
<keyword evidence="2" id="KW-1133">Transmembrane helix</keyword>
<proteinExistence type="predicted"/>
<feature type="non-terminal residue" evidence="3">
    <location>
        <position position="1"/>
    </location>
</feature>
<evidence type="ECO:0000313" key="3">
    <source>
        <dbReference type="EMBL" id="MCM6764551.1"/>
    </source>
</evidence>
<accession>A0A9X2E555</accession>
<organism evidence="3 4">
    <name type="scientific">Rathayibacter rubneri</name>
    <dbReference type="NCBI Taxonomy" id="2950106"/>
    <lineage>
        <taxon>Bacteria</taxon>
        <taxon>Bacillati</taxon>
        <taxon>Actinomycetota</taxon>
        <taxon>Actinomycetes</taxon>
        <taxon>Micrococcales</taxon>
        <taxon>Microbacteriaceae</taxon>
        <taxon>Rathayibacter</taxon>
    </lineage>
</organism>
<keyword evidence="2" id="KW-0472">Membrane</keyword>